<organism evidence="2 3">
    <name type="scientific">Actinoallomurus acaciae</name>
    <dbReference type="NCBI Taxonomy" id="502577"/>
    <lineage>
        <taxon>Bacteria</taxon>
        <taxon>Bacillati</taxon>
        <taxon>Actinomycetota</taxon>
        <taxon>Actinomycetes</taxon>
        <taxon>Streptosporangiales</taxon>
        <taxon>Thermomonosporaceae</taxon>
        <taxon>Actinoallomurus</taxon>
    </lineage>
</organism>
<protein>
    <recommendedName>
        <fullName evidence="4">Integral membrane protein</fullName>
    </recommendedName>
</protein>
<dbReference type="EMBL" id="JBHLZP010000086">
    <property type="protein sequence ID" value="MFB9833379.1"/>
    <property type="molecule type" value="Genomic_DNA"/>
</dbReference>
<name>A0ABV5YEC1_9ACTN</name>
<keyword evidence="1" id="KW-1133">Transmembrane helix</keyword>
<gene>
    <name evidence="2" type="ORF">ACFFNX_14385</name>
</gene>
<feature type="transmembrane region" description="Helical" evidence="1">
    <location>
        <begin position="90"/>
        <end position="111"/>
    </location>
</feature>
<keyword evidence="1" id="KW-0472">Membrane</keyword>
<evidence type="ECO:0000313" key="2">
    <source>
        <dbReference type="EMBL" id="MFB9833379.1"/>
    </source>
</evidence>
<feature type="transmembrane region" description="Helical" evidence="1">
    <location>
        <begin position="123"/>
        <end position="143"/>
    </location>
</feature>
<keyword evidence="3" id="KW-1185">Reference proteome</keyword>
<evidence type="ECO:0008006" key="4">
    <source>
        <dbReference type="Google" id="ProtNLM"/>
    </source>
</evidence>
<feature type="transmembrane region" description="Helical" evidence="1">
    <location>
        <begin position="42"/>
        <end position="69"/>
    </location>
</feature>
<dbReference type="RefSeq" id="WP_378200900.1">
    <property type="nucleotide sequence ID" value="NZ_JBHLZP010000086.1"/>
</dbReference>
<evidence type="ECO:0000256" key="1">
    <source>
        <dbReference type="SAM" id="Phobius"/>
    </source>
</evidence>
<keyword evidence="1" id="KW-0812">Transmembrane</keyword>
<reference evidence="2 3" key="1">
    <citation type="submission" date="2024-09" db="EMBL/GenBank/DDBJ databases">
        <authorList>
            <person name="Sun Q."/>
            <person name="Mori K."/>
        </authorList>
    </citation>
    <scope>NUCLEOTIDE SEQUENCE [LARGE SCALE GENOMIC DNA]</scope>
    <source>
        <strain evidence="2 3">TBRC 0563</strain>
    </source>
</reference>
<dbReference type="Proteomes" id="UP001589627">
    <property type="component" value="Unassembled WGS sequence"/>
</dbReference>
<comment type="caution">
    <text evidence="2">The sequence shown here is derived from an EMBL/GenBank/DDBJ whole genome shotgun (WGS) entry which is preliminary data.</text>
</comment>
<evidence type="ECO:0000313" key="3">
    <source>
        <dbReference type="Proteomes" id="UP001589627"/>
    </source>
</evidence>
<sequence length="188" mass="18903">MERVTYATVEAPGPVRSVIPAPPAAAIVTVPTLKAHASVTKILLIVHVLAAVLAVGPVAVAASMFPVAVRRAGAGLAPGRDGPAMAGARLLHRVCRVYAVAGVAVPVFGLATAGAMHVTGDTWVVVSIVLTALAAAVLALLVLPRQQALLAGATTGPARLAMYTGLFNILWAAVTVLMIVRPGSTTGA</sequence>
<feature type="transmembrane region" description="Helical" evidence="1">
    <location>
        <begin position="163"/>
        <end position="180"/>
    </location>
</feature>
<accession>A0ABV5YEC1</accession>
<proteinExistence type="predicted"/>